<gene>
    <name evidence="2" type="ORF">CALMAC_LOCUS8188</name>
</gene>
<dbReference type="AlphaFoldDB" id="A0A653CDT6"/>
<sequence length="154" mass="15299">MSLSIFVCARHSARSQANFCVHPKHIKVYSKFSYQSIHCNMPFGKDGGGGGPMRVRGSYSGGNRSSFGGSGGGGGGGRGGRGGGRGGGRDSFRDGGGGGGSRFGGGGGGGRFGGGGGGGGGRDGGRFGGKSGGRQGDRLYKPQWSTKTLQPFKK</sequence>
<dbReference type="EMBL" id="CAACVG010007528">
    <property type="protein sequence ID" value="VEN45913.1"/>
    <property type="molecule type" value="Genomic_DNA"/>
</dbReference>
<feature type="compositionally biased region" description="Gly residues" evidence="1">
    <location>
        <begin position="94"/>
        <end position="134"/>
    </location>
</feature>
<protein>
    <submittedName>
        <fullName evidence="2">Uncharacterized protein</fullName>
    </submittedName>
</protein>
<evidence type="ECO:0000313" key="3">
    <source>
        <dbReference type="Proteomes" id="UP000410492"/>
    </source>
</evidence>
<feature type="compositionally biased region" description="Gly residues" evidence="1">
    <location>
        <begin position="68"/>
        <end position="86"/>
    </location>
</feature>
<keyword evidence="3" id="KW-1185">Reference proteome</keyword>
<proteinExistence type="predicted"/>
<feature type="compositionally biased region" description="Polar residues" evidence="1">
    <location>
        <begin position="143"/>
        <end position="154"/>
    </location>
</feature>
<reference evidence="2 3" key="1">
    <citation type="submission" date="2019-01" db="EMBL/GenBank/DDBJ databases">
        <authorList>
            <person name="Sayadi A."/>
        </authorList>
    </citation>
    <scope>NUCLEOTIDE SEQUENCE [LARGE SCALE GENOMIC DNA]</scope>
</reference>
<feature type="compositionally biased region" description="Low complexity" evidence="1">
    <location>
        <begin position="56"/>
        <end position="67"/>
    </location>
</feature>
<evidence type="ECO:0000256" key="1">
    <source>
        <dbReference type="SAM" id="MobiDB-lite"/>
    </source>
</evidence>
<organism evidence="2 3">
    <name type="scientific">Callosobruchus maculatus</name>
    <name type="common">Southern cowpea weevil</name>
    <name type="synonym">Pulse bruchid</name>
    <dbReference type="NCBI Taxonomy" id="64391"/>
    <lineage>
        <taxon>Eukaryota</taxon>
        <taxon>Metazoa</taxon>
        <taxon>Ecdysozoa</taxon>
        <taxon>Arthropoda</taxon>
        <taxon>Hexapoda</taxon>
        <taxon>Insecta</taxon>
        <taxon>Pterygota</taxon>
        <taxon>Neoptera</taxon>
        <taxon>Endopterygota</taxon>
        <taxon>Coleoptera</taxon>
        <taxon>Polyphaga</taxon>
        <taxon>Cucujiformia</taxon>
        <taxon>Chrysomeloidea</taxon>
        <taxon>Chrysomelidae</taxon>
        <taxon>Bruchinae</taxon>
        <taxon>Bruchini</taxon>
        <taxon>Callosobruchus</taxon>
    </lineage>
</organism>
<dbReference type="Proteomes" id="UP000410492">
    <property type="component" value="Unassembled WGS sequence"/>
</dbReference>
<dbReference type="OrthoDB" id="196131at2759"/>
<accession>A0A653CDT6</accession>
<name>A0A653CDT6_CALMS</name>
<feature type="region of interest" description="Disordered" evidence="1">
    <location>
        <begin position="45"/>
        <end position="154"/>
    </location>
</feature>
<evidence type="ECO:0000313" key="2">
    <source>
        <dbReference type="EMBL" id="VEN45913.1"/>
    </source>
</evidence>